<evidence type="ECO:0000256" key="4">
    <source>
        <dbReference type="ARBA" id="ARBA00022692"/>
    </source>
</evidence>
<evidence type="ECO:0000256" key="5">
    <source>
        <dbReference type="ARBA" id="ARBA00022989"/>
    </source>
</evidence>
<dbReference type="InterPro" id="IPR058533">
    <property type="entry name" value="Cation_efflux_TM"/>
</dbReference>
<dbReference type="SUPFAM" id="SSF160240">
    <property type="entry name" value="Cation efflux protein cytoplasmic domain-like"/>
    <property type="match status" value="1"/>
</dbReference>
<feature type="domain" description="Cation efflux protein cytoplasmic" evidence="9">
    <location>
        <begin position="228"/>
        <end position="297"/>
    </location>
</feature>
<dbReference type="Gene3D" id="3.30.70.1350">
    <property type="entry name" value="Cation efflux protein, cytoplasmic domain"/>
    <property type="match status" value="1"/>
</dbReference>
<evidence type="ECO:0000256" key="1">
    <source>
        <dbReference type="ARBA" id="ARBA00004141"/>
    </source>
</evidence>
<dbReference type="PANTHER" id="PTHR43840">
    <property type="entry name" value="MITOCHONDRIAL METAL TRANSPORTER 1-RELATED"/>
    <property type="match status" value="1"/>
</dbReference>
<keyword evidence="5 7" id="KW-1133">Transmembrane helix</keyword>
<evidence type="ECO:0000259" key="9">
    <source>
        <dbReference type="Pfam" id="PF16916"/>
    </source>
</evidence>
<evidence type="ECO:0008006" key="12">
    <source>
        <dbReference type="Google" id="ProtNLM"/>
    </source>
</evidence>
<name>A0ABX4NV96_9LEPT</name>
<dbReference type="EMBL" id="NPDU01000056">
    <property type="protein sequence ID" value="PJZ60607.1"/>
    <property type="molecule type" value="Genomic_DNA"/>
</dbReference>
<accession>A0ABX4NV96</accession>
<organism evidence="10 11">
    <name type="scientific">Leptospira adleri</name>
    <dbReference type="NCBI Taxonomy" id="2023186"/>
    <lineage>
        <taxon>Bacteria</taxon>
        <taxon>Pseudomonadati</taxon>
        <taxon>Spirochaetota</taxon>
        <taxon>Spirochaetia</taxon>
        <taxon>Leptospirales</taxon>
        <taxon>Leptospiraceae</taxon>
        <taxon>Leptospira</taxon>
    </lineage>
</organism>
<evidence type="ECO:0000256" key="7">
    <source>
        <dbReference type="SAM" id="Phobius"/>
    </source>
</evidence>
<comment type="subcellular location">
    <subcellularLocation>
        <location evidence="1">Membrane</location>
        <topology evidence="1">Multi-pass membrane protein</topology>
    </subcellularLocation>
</comment>
<dbReference type="Pfam" id="PF16916">
    <property type="entry name" value="ZT_dimer"/>
    <property type="match status" value="1"/>
</dbReference>
<feature type="domain" description="Cation efflux protein transmembrane" evidence="8">
    <location>
        <begin position="25"/>
        <end position="218"/>
    </location>
</feature>
<sequence length="314" mass="35063">MNLETEAENEKLKVKNLILKKRASILALLISGILLIFKSGAGWWTDSIAVWASATDSGLDFLTSLINLFAILVAFKPADEDHRYGHGKAEAIAGLLQSLFIFLSGSLIFYKAIHSFFEPPKEIQDLPGILAMVFSLVLTVFLVIYQRYVLKKTGSLVISADSLHYSSDILSNSAVILSLCVVRITGTVQIDFIVGSLIALYVIWSSAQIFRSSVDILMDKDVSHFYHSSIVRILLDFQPQVLGFQKLRTRSLGELHILEFHLLMPGNLTLHKIKKITDSVEVRLKSEFPSIEVWIHPIPSNARGRKIKKGNLNS</sequence>
<evidence type="ECO:0000313" key="11">
    <source>
        <dbReference type="Proteomes" id="UP000232149"/>
    </source>
</evidence>
<keyword evidence="3" id="KW-0813">Transport</keyword>
<dbReference type="InterPro" id="IPR027470">
    <property type="entry name" value="Cation_efflux_CTD"/>
</dbReference>
<comment type="caution">
    <text evidence="10">The sequence shown here is derived from an EMBL/GenBank/DDBJ whole genome shotgun (WGS) entry which is preliminary data.</text>
</comment>
<dbReference type="Gene3D" id="1.20.1510.10">
    <property type="entry name" value="Cation efflux protein transmembrane domain"/>
    <property type="match status" value="1"/>
</dbReference>
<gene>
    <name evidence="10" type="ORF">CH376_17630</name>
</gene>
<dbReference type="PANTHER" id="PTHR43840:SF15">
    <property type="entry name" value="MITOCHONDRIAL METAL TRANSPORTER 1-RELATED"/>
    <property type="match status" value="1"/>
</dbReference>
<comment type="similarity">
    <text evidence="2">Belongs to the cation diffusion facilitator (CDF) transporter (TC 2.A.4) family.</text>
</comment>
<feature type="transmembrane region" description="Helical" evidence="7">
    <location>
        <begin position="91"/>
        <end position="109"/>
    </location>
</feature>
<dbReference type="InterPro" id="IPR036837">
    <property type="entry name" value="Cation_efflux_CTD_sf"/>
</dbReference>
<reference evidence="10 11" key="1">
    <citation type="submission" date="2017-07" db="EMBL/GenBank/DDBJ databases">
        <title>Leptospira spp. isolated from tropical soils.</title>
        <authorList>
            <person name="Thibeaux R."/>
            <person name="Iraola G."/>
            <person name="Ferres I."/>
            <person name="Bierque E."/>
            <person name="Girault D."/>
            <person name="Soupe-Gilbert M.-E."/>
            <person name="Picardeau M."/>
            <person name="Goarant C."/>
        </authorList>
    </citation>
    <scope>NUCLEOTIDE SEQUENCE [LARGE SCALE GENOMIC DNA]</scope>
    <source>
        <strain evidence="10 11">FH2-B-D1</strain>
    </source>
</reference>
<feature type="transmembrane region" description="Helical" evidence="7">
    <location>
        <begin position="61"/>
        <end position="79"/>
    </location>
</feature>
<evidence type="ECO:0000256" key="3">
    <source>
        <dbReference type="ARBA" id="ARBA00022448"/>
    </source>
</evidence>
<dbReference type="SUPFAM" id="SSF161111">
    <property type="entry name" value="Cation efflux protein transmembrane domain-like"/>
    <property type="match status" value="1"/>
</dbReference>
<dbReference type="InterPro" id="IPR027469">
    <property type="entry name" value="Cation_efflux_TMD_sf"/>
</dbReference>
<feature type="transmembrane region" description="Helical" evidence="7">
    <location>
        <begin position="129"/>
        <end position="148"/>
    </location>
</feature>
<protein>
    <recommendedName>
        <fullName evidence="12">Cation transporter</fullName>
    </recommendedName>
</protein>
<keyword evidence="4 7" id="KW-0812">Transmembrane</keyword>
<evidence type="ECO:0000313" key="10">
    <source>
        <dbReference type="EMBL" id="PJZ60607.1"/>
    </source>
</evidence>
<dbReference type="Pfam" id="PF01545">
    <property type="entry name" value="Cation_efflux"/>
    <property type="match status" value="1"/>
</dbReference>
<evidence type="ECO:0000256" key="2">
    <source>
        <dbReference type="ARBA" id="ARBA00008114"/>
    </source>
</evidence>
<dbReference type="InterPro" id="IPR050291">
    <property type="entry name" value="CDF_Transporter"/>
</dbReference>
<evidence type="ECO:0000256" key="6">
    <source>
        <dbReference type="ARBA" id="ARBA00023136"/>
    </source>
</evidence>
<dbReference type="InterPro" id="IPR002524">
    <property type="entry name" value="Cation_efflux"/>
</dbReference>
<dbReference type="NCBIfam" id="TIGR01297">
    <property type="entry name" value="CDF"/>
    <property type="match status" value="1"/>
</dbReference>
<evidence type="ECO:0000259" key="8">
    <source>
        <dbReference type="Pfam" id="PF01545"/>
    </source>
</evidence>
<feature type="transmembrane region" description="Helical" evidence="7">
    <location>
        <begin position="23"/>
        <end position="41"/>
    </location>
</feature>
<proteinExistence type="inferred from homology"/>
<keyword evidence="11" id="KW-1185">Reference proteome</keyword>
<dbReference type="Proteomes" id="UP000232149">
    <property type="component" value="Unassembled WGS sequence"/>
</dbReference>
<dbReference type="RefSeq" id="WP_100788275.1">
    <property type="nucleotide sequence ID" value="NZ_NPDU01000056.1"/>
</dbReference>
<keyword evidence="6 7" id="KW-0472">Membrane</keyword>
<feature type="transmembrane region" description="Helical" evidence="7">
    <location>
        <begin position="192"/>
        <end position="210"/>
    </location>
</feature>